<dbReference type="RefSeq" id="WP_219290313.1">
    <property type="nucleotide sequence ID" value="NZ_RPHB01000005.1"/>
</dbReference>
<dbReference type="Proteomes" id="UP000727490">
    <property type="component" value="Unassembled WGS sequence"/>
</dbReference>
<feature type="transmembrane region" description="Helical" evidence="2">
    <location>
        <begin position="897"/>
        <end position="915"/>
    </location>
</feature>
<dbReference type="AlphaFoldDB" id="A0A951IWS5"/>
<gene>
    <name evidence="4" type="ORF">EGN73_12670</name>
</gene>
<keyword evidence="1" id="KW-0802">TPR repeat</keyword>
<feature type="repeat" description="TPR" evidence="1">
    <location>
        <begin position="317"/>
        <end position="350"/>
    </location>
</feature>
<organism evidence="4 5">
    <name type="scientific">Arthrospiribacter ruber</name>
    <dbReference type="NCBI Taxonomy" id="2487934"/>
    <lineage>
        <taxon>Bacteria</taxon>
        <taxon>Pseudomonadati</taxon>
        <taxon>Bacteroidota</taxon>
        <taxon>Cytophagia</taxon>
        <taxon>Cytophagales</taxon>
        <taxon>Cyclobacteriaceae</taxon>
        <taxon>Arthrospiribacter</taxon>
    </lineage>
</organism>
<dbReference type="PROSITE" id="PS50005">
    <property type="entry name" value="TPR"/>
    <property type="match status" value="1"/>
</dbReference>
<reference evidence="4 5" key="1">
    <citation type="journal article" date="2020" name="Syst. Appl. Microbiol.">
        <title>Arthrospiribacter ruber gen. nov., sp. nov., a novel bacterium isolated from Arthrospira cultures.</title>
        <authorList>
            <person name="Waleron M."/>
            <person name="Misztak A."/>
            <person name="Waleron M.M."/>
            <person name="Furmaniak M."/>
            <person name="Mrozik A."/>
            <person name="Waleron K."/>
        </authorList>
    </citation>
    <scope>NUCLEOTIDE SEQUENCE [LARGE SCALE GENOMIC DNA]</scope>
    <source>
        <strain evidence="4 5">DPMB0001</strain>
    </source>
</reference>
<evidence type="ECO:0000256" key="2">
    <source>
        <dbReference type="SAM" id="Phobius"/>
    </source>
</evidence>
<name>A0A951IWS5_9BACT</name>
<dbReference type="SMART" id="SM00028">
    <property type="entry name" value="TPR"/>
    <property type="match status" value="5"/>
</dbReference>
<sequence length="923" mass="105446">MDFLRSVLFIVFIFQFKAGFSLAQAGQEPAFWLDKVNKVNNDPTLSWSEKLEKVEVIRQRFLKDNQKDGVYAKIIHRIADYKRILGDFSEAISLMQEAIAINKSGAPHAEEHYLSFTFCNIGIAYQELGLQEKAEAYYDSAFNLHKKYPEETFSPAYISFDRRTVYSFNKGEYQRTVDLLDYALGAIYGLEGTIQETLLKIKKGRALLELGEIEKAEEIFQKSIGIFENELASGELLGFAYNTYGIYLAAVNRPEEAETYFSKAINLYLKMGYLGSVLTSLDELYYTWAKKDDQKALTYLYKSKEYLEPYPDSRQNMSALNNIGATFTRMGRYEEAMEYFQRALQIAVKGFEPDDQYQSPTLAQIRETDNYYEVAMILKNKGETMSKLFQMELFQPQVLDHALALYRLNDQVIDLMRWNQQSEGTKAFWRGYTKPIYENAIQASMIKKDFEGAFYFMEKSRAVMLNDQLSEMGALRFINENDLYKEKELKTDALALKNVLLEKESESEDFQKAKVDWFEAQSKYETFIKELEQRYPSYYQYKYDTSVLSLQQLQEEVLARDQAYLSYFVGEEASYVLFAAKDKAGLKKIKAKDLEESSNQLLELMSNKSKLNSDYGTFKNTSHGLYRELIPEEIKGYPRVVVSPDVFFLPFEFLITDSSDDNSFMLKSQALSYTYSAGFLAKNQKGNKKHSLFGLAPVNYSIDIQQASLPGADLSLKKIKGFFPKNNLLTHERATKQNFLDHLSDHSIIQLYSHAVADTEGQEPRLYFFDTSLPLSELQLLGGLPAHLIVLAACNTGVGKLVRGEGVFSLARGFAAAGIPSSITTLWEVENQATYELTELFYRFLSDGLPSDVALQQAKLEFLENSEGQSLPYFWAGQVLVGRSDVLQPASGFGSKILYLALVLGVMVVFILLFIKRRKITES</sequence>
<evidence type="ECO:0000313" key="4">
    <source>
        <dbReference type="EMBL" id="MBW3468660.1"/>
    </source>
</evidence>
<dbReference type="EMBL" id="RPHB01000005">
    <property type="protein sequence ID" value="MBW3468660.1"/>
    <property type="molecule type" value="Genomic_DNA"/>
</dbReference>
<keyword evidence="2" id="KW-1133">Transmembrane helix</keyword>
<proteinExistence type="predicted"/>
<dbReference type="Pfam" id="PF12770">
    <property type="entry name" value="CHAT"/>
    <property type="match status" value="1"/>
</dbReference>
<keyword evidence="2" id="KW-0472">Membrane</keyword>
<comment type="caution">
    <text evidence="4">The sequence shown here is derived from an EMBL/GenBank/DDBJ whole genome shotgun (WGS) entry which is preliminary data.</text>
</comment>
<evidence type="ECO:0000313" key="5">
    <source>
        <dbReference type="Proteomes" id="UP000727490"/>
    </source>
</evidence>
<feature type="domain" description="CHAT" evidence="3">
    <location>
        <begin position="622"/>
        <end position="882"/>
    </location>
</feature>
<accession>A0A951IWS5</accession>
<keyword evidence="2" id="KW-0812">Transmembrane</keyword>
<evidence type="ECO:0000256" key="1">
    <source>
        <dbReference type="PROSITE-ProRule" id="PRU00339"/>
    </source>
</evidence>
<protein>
    <submittedName>
        <fullName evidence="4">CHAT domain-containing protein</fullName>
    </submittedName>
</protein>
<keyword evidence="5" id="KW-1185">Reference proteome</keyword>
<dbReference type="PROSITE" id="PS50293">
    <property type="entry name" value="TPR_REGION"/>
    <property type="match status" value="1"/>
</dbReference>
<evidence type="ECO:0000259" key="3">
    <source>
        <dbReference type="Pfam" id="PF12770"/>
    </source>
</evidence>
<dbReference type="InterPro" id="IPR024983">
    <property type="entry name" value="CHAT_dom"/>
</dbReference>
<dbReference type="InterPro" id="IPR019734">
    <property type="entry name" value="TPR_rpt"/>
</dbReference>
<dbReference type="Pfam" id="PF13424">
    <property type="entry name" value="TPR_12"/>
    <property type="match status" value="3"/>
</dbReference>
<dbReference type="PANTHER" id="PTHR10098">
    <property type="entry name" value="RAPSYN-RELATED"/>
    <property type="match status" value="1"/>
</dbReference>